<keyword evidence="1" id="KW-1185">Reference proteome</keyword>
<proteinExistence type="predicted"/>
<name>A0A914XUP6_9BILA</name>
<dbReference type="Proteomes" id="UP000887577">
    <property type="component" value="Unplaced"/>
</dbReference>
<evidence type="ECO:0000313" key="2">
    <source>
        <dbReference type="WBParaSite" id="PSU_v2.g10689.t1"/>
    </source>
</evidence>
<organism evidence="1 2">
    <name type="scientific">Panagrolaimus superbus</name>
    <dbReference type="NCBI Taxonomy" id="310955"/>
    <lineage>
        <taxon>Eukaryota</taxon>
        <taxon>Metazoa</taxon>
        <taxon>Ecdysozoa</taxon>
        <taxon>Nematoda</taxon>
        <taxon>Chromadorea</taxon>
        <taxon>Rhabditida</taxon>
        <taxon>Tylenchina</taxon>
        <taxon>Panagrolaimomorpha</taxon>
        <taxon>Panagrolaimoidea</taxon>
        <taxon>Panagrolaimidae</taxon>
        <taxon>Panagrolaimus</taxon>
    </lineage>
</organism>
<sequence>MFRRLNQKVKEKVGRATVTRVPAEVEANITFTADMKKHLGEMESTVANAYSFCGSGSLTKLEKFSQRLDKIAVKKKGTKMGTAAGSTASVIQDFSKRDRKLRAEVLSQFCQGFCKQFIATEIKQCQALIDYMKKRRLDKDAAANSNKPTEEADANYDAALAEVQKAFEAYPDYQQRHAGEVKKLLMLMDKTVQDKIDASADCKKTLNI</sequence>
<dbReference type="AlphaFoldDB" id="A0A914XUP6"/>
<dbReference type="InterPro" id="IPR027267">
    <property type="entry name" value="AH/BAR_dom_sf"/>
</dbReference>
<protein>
    <submittedName>
        <fullName evidence="2">BAR domain-containing protein</fullName>
    </submittedName>
</protein>
<reference evidence="2" key="1">
    <citation type="submission" date="2022-11" db="UniProtKB">
        <authorList>
            <consortium name="WormBaseParasite"/>
        </authorList>
    </citation>
    <scope>IDENTIFICATION</scope>
</reference>
<dbReference type="WBParaSite" id="PSU_v2.g10689.t1">
    <property type="protein sequence ID" value="PSU_v2.g10689.t1"/>
    <property type="gene ID" value="PSU_v2.g10689"/>
</dbReference>
<dbReference type="SUPFAM" id="SSF103657">
    <property type="entry name" value="BAR/IMD domain-like"/>
    <property type="match status" value="1"/>
</dbReference>
<evidence type="ECO:0000313" key="1">
    <source>
        <dbReference type="Proteomes" id="UP000887577"/>
    </source>
</evidence>
<accession>A0A914XUP6</accession>
<dbReference type="Gene3D" id="1.20.1270.60">
    <property type="entry name" value="Arfaptin homology (AH) domain/BAR domain"/>
    <property type="match status" value="1"/>
</dbReference>